<keyword evidence="11" id="KW-1185">Reference proteome</keyword>
<dbReference type="InterPro" id="IPR011530">
    <property type="entry name" value="rRNA_adenine_dimethylase"/>
</dbReference>
<feature type="domain" description="Ribosomal RNA adenine methylase transferase N-terminal" evidence="9">
    <location>
        <begin position="18"/>
        <end position="187"/>
    </location>
</feature>
<dbReference type="InterPro" id="IPR020596">
    <property type="entry name" value="rRNA_Ade_Mease_Trfase_CS"/>
</dbReference>
<evidence type="ECO:0000256" key="2">
    <source>
        <dbReference type="ARBA" id="ARBA00022552"/>
    </source>
</evidence>
<feature type="binding site" evidence="7 8">
    <location>
        <position position="38"/>
    </location>
    <ligand>
        <name>S-adenosyl-L-methionine</name>
        <dbReference type="ChEBI" id="CHEBI:59789"/>
    </ligand>
</feature>
<dbReference type="PROSITE" id="PS01131">
    <property type="entry name" value="RRNA_A_DIMETH"/>
    <property type="match status" value="1"/>
</dbReference>
<evidence type="ECO:0000313" key="11">
    <source>
        <dbReference type="Proteomes" id="UP000092695"/>
    </source>
</evidence>
<name>A0A193LHJ9_9GAMM</name>
<evidence type="ECO:0000256" key="8">
    <source>
        <dbReference type="PROSITE-ProRule" id="PRU01026"/>
    </source>
</evidence>
<feature type="binding site" evidence="7 8">
    <location>
        <position position="84"/>
    </location>
    <ligand>
        <name>S-adenosyl-L-methionine</name>
        <dbReference type="ChEBI" id="CHEBI:59789"/>
    </ligand>
</feature>
<evidence type="ECO:0000256" key="6">
    <source>
        <dbReference type="ARBA" id="ARBA00022884"/>
    </source>
</evidence>
<keyword evidence="6 7" id="KW-0694">RNA-binding</keyword>
<dbReference type="InterPro" id="IPR029063">
    <property type="entry name" value="SAM-dependent_MTases_sf"/>
</dbReference>
<evidence type="ECO:0000259" key="9">
    <source>
        <dbReference type="SMART" id="SM00650"/>
    </source>
</evidence>
<dbReference type="RefSeq" id="WP_068616758.1">
    <property type="nucleotide sequence ID" value="NZ_CP016268.1"/>
</dbReference>
<dbReference type="GO" id="GO:0005829">
    <property type="term" value="C:cytosol"/>
    <property type="evidence" value="ECO:0007669"/>
    <property type="project" value="TreeGrafter"/>
</dbReference>
<accession>A0A193LHJ9</accession>
<dbReference type="InterPro" id="IPR020598">
    <property type="entry name" value="rRNA_Ade_methylase_Trfase_N"/>
</dbReference>
<keyword evidence="5 7" id="KW-0949">S-adenosyl-L-methionine</keyword>
<dbReference type="NCBIfam" id="TIGR00755">
    <property type="entry name" value="ksgA"/>
    <property type="match status" value="1"/>
</dbReference>
<feature type="binding site" evidence="7 8">
    <location>
        <position position="102"/>
    </location>
    <ligand>
        <name>S-adenosyl-L-methionine</name>
        <dbReference type="ChEBI" id="CHEBI:59789"/>
    </ligand>
</feature>
<comment type="similarity">
    <text evidence="7">Belongs to the class I-like SAM-binding methyltransferase superfamily. rRNA adenine N(6)-methyltransferase family. RsmA subfamily.</text>
</comment>
<dbReference type="STRING" id="1548547.BA177_12665"/>
<dbReference type="SUPFAM" id="SSF53335">
    <property type="entry name" value="S-adenosyl-L-methionine-dependent methyltransferases"/>
    <property type="match status" value="1"/>
</dbReference>
<dbReference type="Gene3D" id="3.40.50.150">
    <property type="entry name" value="Vaccinia Virus protein VP39"/>
    <property type="match status" value="1"/>
</dbReference>
<dbReference type="Proteomes" id="UP000092695">
    <property type="component" value="Chromosome"/>
</dbReference>
<dbReference type="HAMAP" id="MF_00607">
    <property type="entry name" value="16SrRNA_methyltr_A"/>
    <property type="match status" value="1"/>
</dbReference>
<organism evidence="10 11">
    <name type="scientific">Woeseia oceani</name>
    <dbReference type="NCBI Taxonomy" id="1548547"/>
    <lineage>
        <taxon>Bacteria</taxon>
        <taxon>Pseudomonadati</taxon>
        <taxon>Pseudomonadota</taxon>
        <taxon>Gammaproteobacteria</taxon>
        <taxon>Woeseiales</taxon>
        <taxon>Woeseiaceae</taxon>
        <taxon>Woeseia</taxon>
    </lineage>
</organism>
<dbReference type="EC" id="2.1.1.182" evidence="7"/>
<dbReference type="FunFam" id="1.10.8.100:FF:000001">
    <property type="entry name" value="Ribosomal RNA small subunit methyltransferase A"/>
    <property type="match status" value="1"/>
</dbReference>
<feature type="binding site" evidence="7 8">
    <location>
        <position position="59"/>
    </location>
    <ligand>
        <name>S-adenosyl-L-methionine</name>
        <dbReference type="ChEBI" id="CHEBI:59789"/>
    </ligand>
</feature>
<evidence type="ECO:0000256" key="7">
    <source>
        <dbReference type="HAMAP-Rule" id="MF_00607"/>
    </source>
</evidence>
<comment type="catalytic activity">
    <reaction evidence="7">
        <text>adenosine(1518)/adenosine(1519) in 16S rRNA + 4 S-adenosyl-L-methionine = N(6)-dimethyladenosine(1518)/N(6)-dimethyladenosine(1519) in 16S rRNA + 4 S-adenosyl-L-homocysteine + 4 H(+)</text>
        <dbReference type="Rhea" id="RHEA:19609"/>
        <dbReference type="Rhea" id="RHEA-COMP:10232"/>
        <dbReference type="Rhea" id="RHEA-COMP:10233"/>
        <dbReference type="ChEBI" id="CHEBI:15378"/>
        <dbReference type="ChEBI" id="CHEBI:57856"/>
        <dbReference type="ChEBI" id="CHEBI:59789"/>
        <dbReference type="ChEBI" id="CHEBI:74411"/>
        <dbReference type="ChEBI" id="CHEBI:74493"/>
        <dbReference type="EC" id="2.1.1.182"/>
    </reaction>
</comment>
<dbReference type="KEGG" id="woc:BA177_12665"/>
<dbReference type="GO" id="GO:0052908">
    <property type="term" value="F:16S rRNA (adenine(1518)-N(6)/adenine(1519)-N(6))-dimethyltransferase activity"/>
    <property type="evidence" value="ECO:0007669"/>
    <property type="project" value="UniProtKB-EC"/>
</dbReference>
<keyword evidence="2 7" id="KW-0698">rRNA processing</keyword>
<feature type="binding site" evidence="7 8">
    <location>
        <position position="11"/>
    </location>
    <ligand>
        <name>S-adenosyl-L-methionine</name>
        <dbReference type="ChEBI" id="CHEBI:59789"/>
    </ligand>
</feature>
<dbReference type="InterPro" id="IPR023165">
    <property type="entry name" value="rRNA_Ade_diMease-like_C"/>
</dbReference>
<evidence type="ECO:0000256" key="4">
    <source>
        <dbReference type="ARBA" id="ARBA00022679"/>
    </source>
</evidence>
<dbReference type="PANTHER" id="PTHR11727:SF7">
    <property type="entry name" value="DIMETHYLADENOSINE TRANSFERASE-RELATED"/>
    <property type="match status" value="1"/>
</dbReference>
<dbReference type="Pfam" id="PF00398">
    <property type="entry name" value="RrnaAD"/>
    <property type="match status" value="1"/>
</dbReference>
<feature type="binding site" evidence="7 8">
    <location>
        <position position="13"/>
    </location>
    <ligand>
        <name>S-adenosyl-L-methionine</name>
        <dbReference type="ChEBI" id="CHEBI:59789"/>
    </ligand>
</feature>
<dbReference type="GO" id="GO:0003723">
    <property type="term" value="F:RNA binding"/>
    <property type="evidence" value="ECO:0007669"/>
    <property type="project" value="UniProtKB-UniRule"/>
</dbReference>
<evidence type="ECO:0000313" key="10">
    <source>
        <dbReference type="EMBL" id="ANO51941.1"/>
    </source>
</evidence>
<keyword evidence="4 7" id="KW-0808">Transferase</keyword>
<sequence>MHRHKKRFGQHFLHDPGVIGDIVSAVTPTQDDVVVEIGPGEGAITTPIARLAGHLHVVEFDRDLAKRLRQRYADSDRVTVHEADALKFDFASLGHNLRIVGNLPYNISTPLLFHLLECRTHIQDMHFMLQKEVVDRMAAEPGGRDFGRLTVMLGCALQVVHLFDVPPTAFEPPPKVMSAVVRLAPLPEGTFNLSDHKTLAALVAQAFSQRRKTIRNSLRQRASEAELQAAGIDPGARPEQIPVSAWIDLANALAGT</sequence>
<dbReference type="Gene3D" id="1.10.8.100">
    <property type="entry name" value="Ribosomal RNA adenine dimethylase-like, domain 2"/>
    <property type="match status" value="1"/>
</dbReference>
<dbReference type="SMART" id="SM00650">
    <property type="entry name" value="rADc"/>
    <property type="match status" value="1"/>
</dbReference>
<dbReference type="EMBL" id="CP016268">
    <property type="protein sequence ID" value="ANO51941.1"/>
    <property type="molecule type" value="Genomic_DNA"/>
</dbReference>
<keyword evidence="3 7" id="KW-0489">Methyltransferase</keyword>
<protein>
    <recommendedName>
        <fullName evidence="7">Ribosomal RNA small subunit methyltransferase A</fullName>
        <ecNumber evidence="7">2.1.1.182</ecNumber>
    </recommendedName>
    <alternativeName>
        <fullName evidence="7">16S rRNA (adenine(1518)-N(6)/adenine(1519)-N(6))-dimethyltransferase</fullName>
    </alternativeName>
    <alternativeName>
        <fullName evidence="7">16S rRNA dimethyladenosine transferase</fullName>
    </alternativeName>
    <alternativeName>
        <fullName evidence="7">16S rRNA dimethylase</fullName>
    </alternativeName>
    <alternativeName>
        <fullName evidence="7">S-adenosylmethionine-6-N', N'-adenosyl(rRNA) dimethyltransferase</fullName>
    </alternativeName>
</protein>
<dbReference type="PANTHER" id="PTHR11727">
    <property type="entry name" value="DIMETHYLADENOSINE TRANSFERASE"/>
    <property type="match status" value="1"/>
</dbReference>
<evidence type="ECO:0000256" key="3">
    <source>
        <dbReference type="ARBA" id="ARBA00022603"/>
    </source>
</evidence>
<dbReference type="OrthoDB" id="9814755at2"/>
<gene>
    <name evidence="7" type="primary">rsmA</name>
    <name evidence="7" type="synonym">ksgA</name>
    <name evidence="10" type="ORF">BA177_12665</name>
</gene>
<proteinExistence type="inferred from homology"/>
<comment type="subcellular location">
    <subcellularLocation>
        <location evidence="7">Cytoplasm</location>
    </subcellularLocation>
</comment>
<dbReference type="CDD" id="cd02440">
    <property type="entry name" value="AdoMet_MTases"/>
    <property type="match status" value="1"/>
</dbReference>
<comment type="function">
    <text evidence="7">Specifically dimethylates two adjacent adenosines (A1518 and A1519) in the loop of a conserved hairpin near the 3'-end of 16S rRNA in the 30S particle. May play a critical role in biogenesis of 30S subunits.</text>
</comment>
<reference evidence="10 11" key="1">
    <citation type="submission" date="2016-06" db="EMBL/GenBank/DDBJ databases">
        <title>Complete genome sequence of a deep-branching marine Gamma Proteobacterium Woeseia oceani type strain XK5.</title>
        <authorList>
            <person name="Mu D."/>
            <person name="Du Z."/>
        </authorList>
    </citation>
    <scope>NUCLEOTIDE SEQUENCE [LARGE SCALE GENOMIC DNA]</scope>
    <source>
        <strain evidence="10 11">XK5</strain>
    </source>
</reference>
<evidence type="ECO:0000256" key="5">
    <source>
        <dbReference type="ARBA" id="ARBA00022691"/>
    </source>
</evidence>
<keyword evidence="1 7" id="KW-0963">Cytoplasm</keyword>
<dbReference type="PROSITE" id="PS51689">
    <property type="entry name" value="SAM_RNA_A_N6_MT"/>
    <property type="match status" value="1"/>
</dbReference>
<dbReference type="AlphaFoldDB" id="A0A193LHJ9"/>
<evidence type="ECO:0000256" key="1">
    <source>
        <dbReference type="ARBA" id="ARBA00022490"/>
    </source>
</evidence>
<dbReference type="InterPro" id="IPR001737">
    <property type="entry name" value="KsgA/Erm"/>
</dbReference>